<feature type="compositionally biased region" description="Polar residues" evidence="5">
    <location>
        <begin position="460"/>
        <end position="478"/>
    </location>
</feature>
<comment type="caution">
    <text evidence="6">The sequence shown here is derived from an EMBL/GenBank/DDBJ whole genome shotgun (WGS) entry which is preliminary data.</text>
</comment>
<dbReference type="InterPro" id="IPR036322">
    <property type="entry name" value="WD40_repeat_dom_sf"/>
</dbReference>
<keyword evidence="2" id="KW-0677">Repeat</keyword>
<evidence type="ECO:0000256" key="2">
    <source>
        <dbReference type="ARBA" id="ARBA00022737"/>
    </source>
</evidence>
<feature type="compositionally biased region" description="Basic and acidic residues" evidence="5">
    <location>
        <begin position="117"/>
        <end position="180"/>
    </location>
</feature>
<evidence type="ECO:0000256" key="3">
    <source>
        <dbReference type="ARBA" id="ARBA00038366"/>
    </source>
</evidence>
<feature type="compositionally biased region" description="Polar residues" evidence="5">
    <location>
        <begin position="509"/>
        <end position="530"/>
    </location>
</feature>
<evidence type="ECO:0000256" key="4">
    <source>
        <dbReference type="PROSITE-ProRule" id="PRU00221"/>
    </source>
</evidence>
<dbReference type="InterPro" id="IPR015943">
    <property type="entry name" value="WD40/YVTN_repeat-like_dom_sf"/>
</dbReference>
<accession>A0A8H6FHU8</accession>
<dbReference type="Proteomes" id="UP000593566">
    <property type="component" value="Unassembled WGS sequence"/>
</dbReference>
<dbReference type="GO" id="GO:0030864">
    <property type="term" value="C:cortical actin cytoskeleton"/>
    <property type="evidence" value="ECO:0007669"/>
    <property type="project" value="TreeGrafter"/>
</dbReference>
<dbReference type="PANTHER" id="PTHR19856">
    <property type="entry name" value="WD-REPEATCONTAINING PROTEIN WDR1"/>
    <property type="match status" value="1"/>
</dbReference>
<dbReference type="PANTHER" id="PTHR19856:SF0">
    <property type="entry name" value="WD REPEAT-CONTAINING PROTEIN 1"/>
    <property type="match status" value="1"/>
</dbReference>
<proteinExistence type="inferred from homology"/>
<feature type="compositionally biased region" description="Low complexity" evidence="5">
    <location>
        <begin position="531"/>
        <end position="540"/>
    </location>
</feature>
<feature type="repeat" description="WD" evidence="4">
    <location>
        <begin position="1154"/>
        <end position="1188"/>
    </location>
</feature>
<dbReference type="SUPFAM" id="SSF50978">
    <property type="entry name" value="WD40 repeat-like"/>
    <property type="match status" value="2"/>
</dbReference>
<feature type="repeat" description="WD" evidence="4">
    <location>
        <begin position="855"/>
        <end position="896"/>
    </location>
</feature>
<dbReference type="PROSITE" id="PS50294">
    <property type="entry name" value="WD_REPEATS_REGION"/>
    <property type="match status" value="4"/>
</dbReference>
<feature type="repeat" description="WD" evidence="4">
    <location>
        <begin position="681"/>
        <end position="713"/>
    </location>
</feature>
<dbReference type="GeneID" id="59336551"/>
<name>A0A8H6FHU8_9LECA</name>
<feature type="repeat" description="WD" evidence="4">
    <location>
        <begin position="811"/>
        <end position="852"/>
    </location>
</feature>
<evidence type="ECO:0000256" key="5">
    <source>
        <dbReference type="SAM" id="MobiDB-lite"/>
    </source>
</evidence>
<feature type="compositionally biased region" description="Polar residues" evidence="5">
    <location>
        <begin position="58"/>
        <end position="72"/>
    </location>
</feature>
<evidence type="ECO:0000313" key="7">
    <source>
        <dbReference type="Proteomes" id="UP000593566"/>
    </source>
</evidence>
<dbReference type="FunFam" id="2.130.10.10:FF:000167">
    <property type="entry name" value="Actin-interacting protein 1"/>
    <property type="match status" value="1"/>
</dbReference>
<sequence length="1233" mass="133113">MSAPNKKTAPPNNGTNTRPPANPTSRSSPSRSSTSINGLGRSPSLRGGLSRPGRGGTARSSPQTSFLSMNTTASDEASEDDARAEHVSLMDELRSRVQKAETASEEYQRQLNLLQARLHESQQEQGQLEDRLHQSNKNIEELESDRAHSARQKREMQDLYETERTSMLKDKAEQKTREGDLIYANQRLKEGLAQRETRNNGEDTRIGSPRNRESDQFAPPAAAPRGDSKDLSKQDTSKQVMQKDQVIKSLRLELAEAQIKIMELDTGGGGGRTHELEKQLLETRIANARLMEDNESFQLLLSEKTLNGDFSKTEAMQQSSGLGSLAEELGSEEMESTDEKSDDYRRLETEAKSLKDQNKALAKYIETIIGRLLSHKEFEYILDKTPDLMSGAPRPQTANTDKELPPPPRAKDDEPIPGFLQRATSVIAGSAKRPRPISQIGTSSAAPPSEDPTKAPTIQLDRSQPNRLSTQMRSQSEMPNAAPLVNQMYRGPSSTGSGGPMLSPGISPGVTTATRTSFFSPPLAASSNATSRAPSGSASRASRENNNAGSSSNSTFSDHSGGVDGSPPRGNGNNGTNNYTGAVMTQSRLRPLRLVQENPKQEEDAAAVAARKKANRGSWMPTWMNTQKIGMSKAIWAPSPSTNRGQPTQLSSDPKGERIAYANNKSIFLRSIDHPSQSTQYTSHTTTATVARFSPSGYYVASGDISGTVRVWDCVGEGATKGEYPIISGRINDLAWDGDSQRIIAVGDGKEKFGHCITADSGNTVGEISGHSSQINSVSVRQQRPLRAATGSDDTSLVFYHGAPFKFNTSLRKHQRYVYGVAFSPDGGTLVSVGADKRIWLYDGKTGEAKGEIGVGEHTGSVFAVSWARDSRRFVTSSADQTVKVWDAEAGKVVQSWRMGEEGKVSIPDHQVGVVWPAGRSDGLVISLGLSGDLNYLQEGKPGTLRTVQGHQKNITAITADREHSSDPTFFTGSSDGRICAYDGTGDGETIDGDAHKNYVSDLATSNAGQIYSVGWDDTLRSIDVSARTFTGTSTKTDGQPRGVALTSSSTAIATHKGLFLLSQKDNSVIKHVPTKYAPTVLAAGKSHVAVGGDDSQQHMYDLDLNHVKSIPHPSQVTALAFSPASNQYLAVGFSSGKIIVYEPNNPEPVTTRWSAHTGRVMSIDWDEKGERAVSGGLDTDIFVWSVKKPGQRISVSQAHKEGVNGVRWAGENEVVSVGGDAAVKKWKVEGAV</sequence>
<reference evidence="6 7" key="1">
    <citation type="journal article" date="2020" name="Genomics">
        <title>Complete, high-quality genomes from long-read metagenomic sequencing of two wolf lichen thalli reveals enigmatic genome architecture.</title>
        <authorList>
            <person name="McKenzie S.K."/>
            <person name="Walston R.F."/>
            <person name="Allen J.L."/>
        </authorList>
    </citation>
    <scope>NUCLEOTIDE SEQUENCE [LARGE SCALE GENOMIC DNA]</scope>
    <source>
        <strain evidence="6">WasteWater1</strain>
    </source>
</reference>
<keyword evidence="7" id="KW-1185">Reference proteome</keyword>
<dbReference type="GO" id="GO:0030042">
    <property type="term" value="P:actin filament depolymerization"/>
    <property type="evidence" value="ECO:0007669"/>
    <property type="project" value="TreeGrafter"/>
</dbReference>
<comment type="similarity">
    <text evidence="3">Belongs to the WD repeat AIP1 family.</text>
</comment>
<dbReference type="GO" id="GO:0051015">
    <property type="term" value="F:actin filament binding"/>
    <property type="evidence" value="ECO:0007669"/>
    <property type="project" value="TreeGrafter"/>
</dbReference>
<feature type="compositionally biased region" description="Basic and acidic residues" evidence="5">
    <location>
        <begin position="226"/>
        <end position="236"/>
    </location>
</feature>
<feature type="compositionally biased region" description="Basic and acidic residues" evidence="5">
    <location>
        <begin position="400"/>
        <end position="414"/>
    </location>
</feature>
<feature type="region of interest" description="Disordered" evidence="5">
    <location>
        <begin position="314"/>
        <end position="344"/>
    </location>
</feature>
<evidence type="ECO:0000313" key="6">
    <source>
        <dbReference type="EMBL" id="KAF6228424.1"/>
    </source>
</evidence>
<dbReference type="Gene3D" id="2.130.10.10">
    <property type="entry name" value="YVTN repeat-like/Quinoprotein amine dehydrogenase"/>
    <property type="match status" value="2"/>
</dbReference>
<dbReference type="FunFam" id="2.130.10.10:FF:000102">
    <property type="entry name" value="Actin-interacting protein 1"/>
    <property type="match status" value="1"/>
</dbReference>
<feature type="region of interest" description="Disordered" evidence="5">
    <location>
        <begin position="386"/>
        <end position="581"/>
    </location>
</feature>
<protein>
    <submittedName>
        <fullName evidence="6">Uncharacterized protein</fullName>
    </submittedName>
</protein>
<feature type="compositionally biased region" description="Polar residues" evidence="5">
    <location>
        <begin position="10"/>
        <end position="19"/>
    </location>
</feature>
<feature type="region of interest" description="Disordered" evidence="5">
    <location>
        <begin position="1"/>
        <end position="84"/>
    </location>
</feature>
<feature type="compositionally biased region" description="Polar residues" evidence="5">
    <location>
        <begin position="544"/>
        <end position="558"/>
    </location>
</feature>
<dbReference type="AlphaFoldDB" id="A0A8H6FHU8"/>
<evidence type="ECO:0000256" key="1">
    <source>
        <dbReference type="ARBA" id="ARBA00022574"/>
    </source>
</evidence>
<dbReference type="SMART" id="SM00320">
    <property type="entry name" value="WD40"/>
    <property type="match status" value="9"/>
</dbReference>
<dbReference type="Pfam" id="PF00400">
    <property type="entry name" value="WD40"/>
    <property type="match status" value="6"/>
</dbReference>
<feature type="compositionally biased region" description="Basic and acidic residues" evidence="5">
    <location>
        <begin position="187"/>
        <end position="215"/>
    </location>
</feature>
<gene>
    <name evidence="6" type="ORF">HO133_008154</name>
</gene>
<dbReference type="InterPro" id="IPR001680">
    <property type="entry name" value="WD40_rpt"/>
</dbReference>
<dbReference type="PROSITE" id="PS50082">
    <property type="entry name" value="WD_REPEATS_2"/>
    <property type="match status" value="4"/>
</dbReference>
<feature type="compositionally biased region" description="Low complexity" evidence="5">
    <location>
        <begin position="319"/>
        <end position="328"/>
    </location>
</feature>
<organism evidence="6 7">
    <name type="scientific">Letharia lupina</name>
    <dbReference type="NCBI Taxonomy" id="560253"/>
    <lineage>
        <taxon>Eukaryota</taxon>
        <taxon>Fungi</taxon>
        <taxon>Dikarya</taxon>
        <taxon>Ascomycota</taxon>
        <taxon>Pezizomycotina</taxon>
        <taxon>Lecanoromycetes</taxon>
        <taxon>OSLEUM clade</taxon>
        <taxon>Lecanoromycetidae</taxon>
        <taxon>Lecanorales</taxon>
        <taxon>Lecanorineae</taxon>
        <taxon>Parmeliaceae</taxon>
        <taxon>Letharia</taxon>
    </lineage>
</organism>
<feature type="compositionally biased region" description="Low complexity" evidence="5">
    <location>
        <begin position="23"/>
        <end position="52"/>
    </location>
</feature>
<dbReference type="RefSeq" id="XP_037156358.1">
    <property type="nucleotide sequence ID" value="XM_037299022.1"/>
</dbReference>
<dbReference type="EMBL" id="JACCJB010000004">
    <property type="protein sequence ID" value="KAF6228424.1"/>
    <property type="molecule type" value="Genomic_DNA"/>
</dbReference>
<keyword evidence="1 4" id="KW-0853">WD repeat</keyword>
<feature type="compositionally biased region" description="Low complexity" evidence="5">
    <location>
        <begin position="570"/>
        <end position="581"/>
    </location>
</feature>
<dbReference type="CDD" id="cd00200">
    <property type="entry name" value="WD40"/>
    <property type="match status" value="1"/>
</dbReference>
<feature type="region of interest" description="Disordered" evidence="5">
    <location>
        <begin position="117"/>
        <end position="243"/>
    </location>
</feature>